<sequence length="62" mass="7581">KELKDHQMREKESRRRQSESRLVIRNKYHSGHKKSDFTVDPARFILRSVSHWCGRKTTETRR</sequence>
<proteinExistence type="predicted"/>
<evidence type="ECO:0000313" key="3">
    <source>
        <dbReference type="Proteomes" id="UP000727407"/>
    </source>
</evidence>
<reference evidence="2" key="1">
    <citation type="submission" date="2020-07" db="EMBL/GenBank/DDBJ databases">
        <title>Clarias magur genome sequencing, assembly and annotation.</title>
        <authorList>
            <person name="Kushwaha B."/>
            <person name="Kumar R."/>
            <person name="Das P."/>
            <person name="Joshi C.G."/>
            <person name="Kumar D."/>
            <person name="Nagpure N.S."/>
            <person name="Pandey M."/>
            <person name="Agarwal S."/>
            <person name="Srivastava S."/>
            <person name="Singh M."/>
            <person name="Sahoo L."/>
            <person name="Jayasankar P."/>
            <person name="Meher P.K."/>
            <person name="Koringa P.G."/>
            <person name="Iquebal M.A."/>
            <person name="Das S.P."/>
            <person name="Bit A."/>
            <person name="Patnaik S."/>
            <person name="Patel N."/>
            <person name="Shah T.M."/>
            <person name="Hinsu A."/>
            <person name="Jena J.K."/>
        </authorList>
    </citation>
    <scope>NUCLEOTIDE SEQUENCE</scope>
    <source>
        <strain evidence="2">CIFAMagur01</strain>
        <tissue evidence="2">Testis</tissue>
    </source>
</reference>
<organism evidence="2 3">
    <name type="scientific">Clarias magur</name>
    <name type="common">Asian catfish</name>
    <name type="synonym">Macropteronotus magur</name>
    <dbReference type="NCBI Taxonomy" id="1594786"/>
    <lineage>
        <taxon>Eukaryota</taxon>
        <taxon>Metazoa</taxon>
        <taxon>Chordata</taxon>
        <taxon>Craniata</taxon>
        <taxon>Vertebrata</taxon>
        <taxon>Euteleostomi</taxon>
        <taxon>Actinopterygii</taxon>
        <taxon>Neopterygii</taxon>
        <taxon>Teleostei</taxon>
        <taxon>Ostariophysi</taxon>
        <taxon>Siluriformes</taxon>
        <taxon>Clariidae</taxon>
        <taxon>Clarias</taxon>
    </lineage>
</organism>
<accession>A0A8J4TTJ3</accession>
<comment type="caution">
    <text evidence="2">The sequence shown here is derived from an EMBL/GenBank/DDBJ whole genome shotgun (WGS) entry which is preliminary data.</text>
</comment>
<evidence type="ECO:0000256" key="1">
    <source>
        <dbReference type="SAM" id="MobiDB-lite"/>
    </source>
</evidence>
<feature type="region of interest" description="Disordered" evidence="1">
    <location>
        <begin position="1"/>
        <end position="27"/>
    </location>
</feature>
<gene>
    <name evidence="2" type="primary">acr7</name>
    <name evidence="2" type="ORF">DAT39_013217</name>
</gene>
<protein>
    <submittedName>
        <fullName evidence="2">ACT domain-containing protein ACR7</fullName>
    </submittedName>
</protein>
<keyword evidence="3" id="KW-1185">Reference proteome</keyword>
<feature type="compositionally biased region" description="Basic and acidic residues" evidence="1">
    <location>
        <begin position="1"/>
        <end position="19"/>
    </location>
</feature>
<dbReference type="Proteomes" id="UP000727407">
    <property type="component" value="Unassembled WGS sequence"/>
</dbReference>
<evidence type="ECO:0000313" key="2">
    <source>
        <dbReference type="EMBL" id="KAF5897094.1"/>
    </source>
</evidence>
<dbReference type="EMBL" id="QNUK01000249">
    <property type="protein sequence ID" value="KAF5897094.1"/>
    <property type="molecule type" value="Genomic_DNA"/>
</dbReference>
<dbReference type="AlphaFoldDB" id="A0A8J4TTJ3"/>
<name>A0A8J4TTJ3_CLAMG</name>
<feature type="non-terminal residue" evidence="2">
    <location>
        <position position="1"/>
    </location>
</feature>